<sequence length="120" mass="13307">MEALCLANLRVPVDRSSYFFKGKEYWRVPSSDMEAEAAFPRLIAKDWLLCTEMQADSPDSPEPKSPESRGHPDHAQNGYEVCSCTSDGASPVGRRAQATPLCLLLLLLWTLCRALASHLL</sequence>
<evidence type="ECO:0000313" key="3">
    <source>
        <dbReference type="EMBL" id="KAK7896229.1"/>
    </source>
</evidence>
<dbReference type="SUPFAM" id="SSF50923">
    <property type="entry name" value="Hemopexin-like domain"/>
    <property type="match status" value="1"/>
</dbReference>
<feature type="compositionally biased region" description="Basic and acidic residues" evidence="2">
    <location>
        <begin position="61"/>
        <end position="74"/>
    </location>
</feature>
<dbReference type="PROSITE" id="PS51642">
    <property type="entry name" value="HEMOPEXIN_2"/>
    <property type="match status" value="1"/>
</dbReference>
<evidence type="ECO:0000256" key="1">
    <source>
        <dbReference type="PROSITE-ProRule" id="PRU01011"/>
    </source>
</evidence>
<proteinExistence type="predicted"/>
<evidence type="ECO:0000256" key="2">
    <source>
        <dbReference type="SAM" id="MobiDB-lite"/>
    </source>
</evidence>
<feature type="region of interest" description="Disordered" evidence="2">
    <location>
        <begin position="54"/>
        <end position="74"/>
    </location>
</feature>
<dbReference type="InterPro" id="IPR036375">
    <property type="entry name" value="Hemopexin-like_dom_sf"/>
</dbReference>
<protein>
    <submittedName>
        <fullName evidence="3">Uncharacterized protein</fullName>
    </submittedName>
</protein>
<dbReference type="Gene3D" id="2.110.10.10">
    <property type="entry name" value="Hemopexin-like domain"/>
    <property type="match status" value="1"/>
</dbReference>
<dbReference type="AlphaFoldDB" id="A0AAW0NMA1"/>
<feature type="repeat" description="Hemopexin" evidence="1">
    <location>
        <begin position="2"/>
        <end position="50"/>
    </location>
</feature>
<organism evidence="3 4">
    <name type="scientific">Mugilogobius chulae</name>
    <name type="common">yellowstripe goby</name>
    <dbReference type="NCBI Taxonomy" id="88201"/>
    <lineage>
        <taxon>Eukaryota</taxon>
        <taxon>Metazoa</taxon>
        <taxon>Chordata</taxon>
        <taxon>Craniata</taxon>
        <taxon>Vertebrata</taxon>
        <taxon>Euteleostomi</taxon>
        <taxon>Actinopterygii</taxon>
        <taxon>Neopterygii</taxon>
        <taxon>Teleostei</taxon>
        <taxon>Neoteleostei</taxon>
        <taxon>Acanthomorphata</taxon>
        <taxon>Gobiaria</taxon>
        <taxon>Gobiiformes</taxon>
        <taxon>Gobioidei</taxon>
        <taxon>Gobiidae</taxon>
        <taxon>Gobionellinae</taxon>
        <taxon>Mugilogobius</taxon>
    </lineage>
</organism>
<comment type="caution">
    <text evidence="3">The sequence shown here is derived from an EMBL/GenBank/DDBJ whole genome shotgun (WGS) entry which is preliminary data.</text>
</comment>
<gene>
    <name evidence="3" type="ORF">WMY93_021554</name>
</gene>
<evidence type="ECO:0000313" key="4">
    <source>
        <dbReference type="Proteomes" id="UP001460270"/>
    </source>
</evidence>
<dbReference type="Pfam" id="PF00045">
    <property type="entry name" value="Hemopexin"/>
    <property type="match status" value="1"/>
</dbReference>
<dbReference type="InterPro" id="IPR018487">
    <property type="entry name" value="Hemopexin-like_repeat"/>
</dbReference>
<dbReference type="EMBL" id="JBBPFD010000015">
    <property type="protein sequence ID" value="KAK7896229.1"/>
    <property type="molecule type" value="Genomic_DNA"/>
</dbReference>
<accession>A0AAW0NMA1</accession>
<reference evidence="4" key="1">
    <citation type="submission" date="2024-04" db="EMBL/GenBank/DDBJ databases">
        <title>Salinicola lusitanus LLJ914,a marine bacterium isolated from the Okinawa Trough.</title>
        <authorList>
            <person name="Li J."/>
        </authorList>
    </citation>
    <scope>NUCLEOTIDE SEQUENCE [LARGE SCALE GENOMIC DNA]</scope>
</reference>
<name>A0AAW0NMA1_9GOBI</name>
<dbReference type="Proteomes" id="UP001460270">
    <property type="component" value="Unassembled WGS sequence"/>
</dbReference>
<keyword evidence="4" id="KW-1185">Reference proteome</keyword>